<comment type="caution">
    <text evidence="2">The sequence shown here is derived from an EMBL/GenBank/DDBJ whole genome shotgun (WGS) entry which is preliminary data.</text>
</comment>
<proteinExistence type="predicted"/>
<feature type="chain" id="PRO_5039682006" evidence="1">
    <location>
        <begin position="26"/>
        <end position="209"/>
    </location>
</feature>
<dbReference type="AlphaFoldDB" id="A0A9D1IUY3"/>
<protein>
    <submittedName>
        <fullName evidence="2">Uncharacterized protein</fullName>
    </submittedName>
</protein>
<sequence length="209" mass="22740">MKKQMHTPALLFALTIIYGSMALIAFPSNDSAANEKAGLAANEYEAAAGIGADPERLQNESAANDQYNRLLAGLREAAGTYPAYYAGAYIDGNGHLVVCVADGLADADAMEAIRTFTGNPDIEIETVELSYRDLLDAQNEISESLSIARPQSDEDSVFAAINGIYVDEERNRVVVMVQDLNDEKIAEFRAAFPQMYFVEFEEGYTASDT</sequence>
<evidence type="ECO:0000256" key="1">
    <source>
        <dbReference type="SAM" id="SignalP"/>
    </source>
</evidence>
<dbReference type="Proteomes" id="UP000824073">
    <property type="component" value="Unassembled WGS sequence"/>
</dbReference>
<accession>A0A9D1IUY3</accession>
<reference evidence="2" key="1">
    <citation type="submission" date="2020-10" db="EMBL/GenBank/DDBJ databases">
        <authorList>
            <person name="Gilroy R."/>
        </authorList>
    </citation>
    <scope>NUCLEOTIDE SEQUENCE</scope>
    <source>
        <strain evidence="2">CHK191-8634</strain>
    </source>
</reference>
<name>A0A9D1IUY3_9CLOT</name>
<keyword evidence="1" id="KW-0732">Signal</keyword>
<evidence type="ECO:0000313" key="3">
    <source>
        <dbReference type="Proteomes" id="UP000824073"/>
    </source>
</evidence>
<dbReference type="EMBL" id="DVMR01000053">
    <property type="protein sequence ID" value="HIU44003.1"/>
    <property type="molecule type" value="Genomic_DNA"/>
</dbReference>
<feature type="signal peptide" evidence="1">
    <location>
        <begin position="1"/>
        <end position="25"/>
    </location>
</feature>
<evidence type="ECO:0000313" key="2">
    <source>
        <dbReference type="EMBL" id="HIU44003.1"/>
    </source>
</evidence>
<gene>
    <name evidence="2" type="ORF">IAB67_06875</name>
</gene>
<reference evidence="2" key="2">
    <citation type="journal article" date="2021" name="PeerJ">
        <title>Extensive microbial diversity within the chicken gut microbiome revealed by metagenomics and culture.</title>
        <authorList>
            <person name="Gilroy R."/>
            <person name="Ravi A."/>
            <person name="Getino M."/>
            <person name="Pursley I."/>
            <person name="Horton D.L."/>
            <person name="Alikhan N.F."/>
            <person name="Baker D."/>
            <person name="Gharbi K."/>
            <person name="Hall N."/>
            <person name="Watson M."/>
            <person name="Adriaenssens E.M."/>
            <person name="Foster-Nyarko E."/>
            <person name="Jarju S."/>
            <person name="Secka A."/>
            <person name="Antonio M."/>
            <person name="Oren A."/>
            <person name="Chaudhuri R.R."/>
            <person name="La Ragione R."/>
            <person name="Hildebrand F."/>
            <person name="Pallen M.J."/>
        </authorList>
    </citation>
    <scope>NUCLEOTIDE SEQUENCE</scope>
    <source>
        <strain evidence="2">CHK191-8634</strain>
    </source>
</reference>
<organism evidence="2 3">
    <name type="scientific">Candidatus Ventrousia excrementavium</name>
    <dbReference type="NCBI Taxonomy" id="2840961"/>
    <lineage>
        <taxon>Bacteria</taxon>
        <taxon>Bacillati</taxon>
        <taxon>Bacillota</taxon>
        <taxon>Clostridia</taxon>
        <taxon>Eubacteriales</taxon>
        <taxon>Clostridiaceae</taxon>
        <taxon>Clostridiaceae incertae sedis</taxon>
        <taxon>Candidatus Ventrousia</taxon>
    </lineage>
</organism>